<gene>
    <name evidence="9" type="ORF">BECKFW1821C_GA0114237_101541</name>
</gene>
<evidence type="ECO:0000256" key="6">
    <source>
        <dbReference type="ARBA" id="ARBA00022827"/>
    </source>
</evidence>
<proteinExistence type="inferred from homology"/>
<dbReference type="EMBL" id="CAADFE010000015">
    <property type="protein sequence ID" value="VFJ68678.1"/>
    <property type="molecule type" value="Genomic_DNA"/>
</dbReference>
<sequence length="736" mass="82556">MGVTLDPTDFLRDPTPAAVRRLLADRQFNGAQTDTTALRERMLRDSELDFSVVGLLEPEPISDDPQTILLTGATGFLGANLLDELIRSTTAHVHVLARAEDDRIARERVRQTFDKYRLRWGRPFDERVTCHRGDLSELGLGLSPTTFDRLAGDLEAIIHCGAIVDFLQPYENLRAANVMGMREILALAVHTRIKALHYISTMGVLHGLDDLARDELTEGEISRFGDRLPTGYQQTKWVAERMLSRARERGMPVSVYRPGTIAGHSVTGAANPLDLWVGMMSAIHAVHGIPAMKRLDFLPVDVVAKGIVAIARDPANLNRTYHLCHPRPLPLKTLDRWFGLAGFNAPVISQDGWSIKLERFLDEHPEHMLAPLAPVMTGKDPQRNLFRILLSSPPVSMHHTRAALARYQSRPCDCSILLTHGATNASNMFTLPEHKNLVSFLFDQGYTDVWCADWRTSSSLPYLRRESDWTVDDLILFDAPATVRELRRHIGENRVFVIAHCLSATVFASALAAGLVQVNGLLCNSVSLITILPPVVKSKLMVLPDLIRSFFGGTYLPIDIDEVGILSRPGMLMALGGLTRHKCTNPTCHAISFLWGSEEDAIFLHKNLHPVTHNRIGEFFGPVPYCYWEHLQKIVLAGVMVRFDDDDPRYEALPENYFQAAANITTPMLLFSGADNRFWLHSRKTCYEMLRETHPHLDVSYAEIPGYGHIDLFLGEHAALDVFPLLTDFMERIRNP</sequence>
<dbReference type="InterPro" id="IPR052542">
    <property type="entry name" value="Cholesterol_Oxidase"/>
</dbReference>
<dbReference type="InterPro" id="IPR010080">
    <property type="entry name" value="Thioester_reductase-like_dom"/>
</dbReference>
<name>A0A450TLX1_9GAMM</name>
<dbReference type="NCBIfam" id="TIGR01746">
    <property type="entry name" value="Thioester-redct"/>
    <property type="match status" value="1"/>
</dbReference>
<dbReference type="InterPro" id="IPR029058">
    <property type="entry name" value="AB_hydrolase_fold"/>
</dbReference>
<dbReference type="InterPro" id="IPR013120">
    <property type="entry name" value="FAR_NAD-bd"/>
</dbReference>
<evidence type="ECO:0000259" key="8">
    <source>
        <dbReference type="Pfam" id="PF07993"/>
    </source>
</evidence>
<dbReference type="SUPFAM" id="SSF51735">
    <property type="entry name" value="NAD(P)-binding Rossmann-fold domains"/>
    <property type="match status" value="1"/>
</dbReference>
<protein>
    <submittedName>
        <fullName evidence="9">Thioester reductase domain-containing protein</fullName>
    </submittedName>
</protein>
<evidence type="ECO:0000313" key="9">
    <source>
        <dbReference type="EMBL" id="VFJ68678.1"/>
    </source>
</evidence>
<evidence type="ECO:0000256" key="3">
    <source>
        <dbReference type="ARBA" id="ARBA00022450"/>
    </source>
</evidence>
<dbReference type="Pfam" id="PF07993">
    <property type="entry name" value="NAD_binding_4"/>
    <property type="match status" value="1"/>
</dbReference>
<dbReference type="PANTHER" id="PTHR47470:SF1">
    <property type="entry name" value="FAD-DEPENDENT OXIDOREDUCTASE 2 FAD BINDING DOMAIN-CONTAINING PROTEIN"/>
    <property type="match status" value="1"/>
</dbReference>
<feature type="domain" description="Thioester reductase (TE)" evidence="8">
    <location>
        <begin position="70"/>
        <end position="307"/>
    </location>
</feature>
<keyword evidence="3" id="KW-0596">Phosphopantetheine</keyword>
<evidence type="ECO:0000256" key="5">
    <source>
        <dbReference type="ARBA" id="ARBA00022630"/>
    </source>
</evidence>
<evidence type="ECO:0000256" key="7">
    <source>
        <dbReference type="ARBA" id="ARBA00023002"/>
    </source>
</evidence>
<dbReference type="PANTHER" id="PTHR47470">
    <property type="entry name" value="CHOLESTEROL OXIDASE"/>
    <property type="match status" value="1"/>
</dbReference>
<dbReference type="Gene3D" id="3.40.50.1820">
    <property type="entry name" value="alpha/beta hydrolase"/>
    <property type="match status" value="1"/>
</dbReference>
<dbReference type="CDD" id="cd05235">
    <property type="entry name" value="SDR_e1"/>
    <property type="match status" value="1"/>
</dbReference>
<comment type="similarity">
    <text evidence="2">Belongs to the GMC oxidoreductase family.</text>
</comment>
<evidence type="ECO:0000256" key="4">
    <source>
        <dbReference type="ARBA" id="ARBA00022553"/>
    </source>
</evidence>
<dbReference type="Gene3D" id="3.40.50.720">
    <property type="entry name" value="NAD(P)-binding Rossmann-like Domain"/>
    <property type="match status" value="1"/>
</dbReference>
<accession>A0A450TLX1</accession>
<dbReference type="AlphaFoldDB" id="A0A450TLX1"/>
<reference evidence="9" key="1">
    <citation type="submission" date="2019-02" db="EMBL/GenBank/DDBJ databases">
        <authorList>
            <person name="Gruber-Vodicka R. H."/>
            <person name="Seah K. B. B."/>
        </authorList>
    </citation>
    <scope>NUCLEOTIDE SEQUENCE</scope>
    <source>
        <strain evidence="9">BECK_BZ131</strain>
    </source>
</reference>
<keyword evidence="4" id="KW-0597">Phosphoprotein</keyword>
<dbReference type="GO" id="GO:0016491">
    <property type="term" value="F:oxidoreductase activity"/>
    <property type="evidence" value="ECO:0007669"/>
    <property type="project" value="UniProtKB-KW"/>
</dbReference>
<keyword evidence="5" id="KW-0285">Flavoprotein</keyword>
<keyword evidence="7" id="KW-0560">Oxidoreductase</keyword>
<keyword evidence="6" id="KW-0274">FAD</keyword>
<evidence type="ECO:0000256" key="1">
    <source>
        <dbReference type="ARBA" id="ARBA00001974"/>
    </source>
</evidence>
<organism evidence="9">
    <name type="scientific">Candidatus Kentrum sp. FW</name>
    <dbReference type="NCBI Taxonomy" id="2126338"/>
    <lineage>
        <taxon>Bacteria</taxon>
        <taxon>Pseudomonadati</taxon>
        <taxon>Pseudomonadota</taxon>
        <taxon>Gammaproteobacteria</taxon>
        <taxon>Candidatus Kentrum</taxon>
    </lineage>
</organism>
<dbReference type="InterPro" id="IPR036291">
    <property type="entry name" value="NAD(P)-bd_dom_sf"/>
</dbReference>
<evidence type="ECO:0000256" key="2">
    <source>
        <dbReference type="ARBA" id="ARBA00010790"/>
    </source>
</evidence>
<comment type="cofactor">
    <cofactor evidence="1">
        <name>FAD</name>
        <dbReference type="ChEBI" id="CHEBI:57692"/>
    </cofactor>
</comment>
<dbReference type="SUPFAM" id="SSF53474">
    <property type="entry name" value="alpha/beta-Hydrolases"/>
    <property type="match status" value="1"/>
</dbReference>